<proteinExistence type="predicted"/>
<dbReference type="EMBL" id="JBHTCJ010000008">
    <property type="protein sequence ID" value="MFC7342994.1"/>
    <property type="molecule type" value="Genomic_DNA"/>
</dbReference>
<name>A0ABW2LNW8_9PSEU</name>
<evidence type="ECO:0000313" key="3">
    <source>
        <dbReference type="Proteomes" id="UP001596504"/>
    </source>
</evidence>
<dbReference type="Proteomes" id="UP001596504">
    <property type="component" value="Unassembled WGS sequence"/>
</dbReference>
<dbReference type="SUPFAM" id="SSF69118">
    <property type="entry name" value="AhpD-like"/>
    <property type="match status" value="1"/>
</dbReference>
<dbReference type="Gene3D" id="1.20.1290.10">
    <property type="entry name" value="AhpD-like"/>
    <property type="match status" value="1"/>
</dbReference>
<comment type="caution">
    <text evidence="2">The sequence shown here is derived from an EMBL/GenBank/DDBJ whole genome shotgun (WGS) entry which is preliminary data.</text>
</comment>
<evidence type="ECO:0000259" key="1">
    <source>
        <dbReference type="Pfam" id="PF02627"/>
    </source>
</evidence>
<dbReference type="NCBIfam" id="TIGR00778">
    <property type="entry name" value="ahpD_dom"/>
    <property type="match status" value="1"/>
</dbReference>
<keyword evidence="3" id="KW-1185">Reference proteome</keyword>
<protein>
    <submittedName>
        <fullName evidence="2">Carboxymuconolactone decarboxylase family protein</fullName>
    </submittedName>
</protein>
<dbReference type="Pfam" id="PF02627">
    <property type="entry name" value="CMD"/>
    <property type="match status" value="1"/>
</dbReference>
<evidence type="ECO:0000313" key="2">
    <source>
        <dbReference type="EMBL" id="MFC7342994.1"/>
    </source>
</evidence>
<dbReference type="RefSeq" id="WP_380669464.1">
    <property type="nucleotide sequence ID" value="NZ_JBHTCJ010000008.1"/>
</dbReference>
<dbReference type="InterPro" id="IPR004675">
    <property type="entry name" value="AhpD_core"/>
</dbReference>
<gene>
    <name evidence="2" type="ORF">ACFQRI_16445</name>
</gene>
<dbReference type="InterPro" id="IPR029032">
    <property type="entry name" value="AhpD-like"/>
</dbReference>
<dbReference type="PANTHER" id="PTHR34846">
    <property type="entry name" value="4-CARBOXYMUCONOLACTONE DECARBOXYLASE FAMILY PROTEIN (AFU_ORTHOLOGUE AFUA_6G11590)"/>
    <property type="match status" value="1"/>
</dbReference>
<accession>A0ABW2LNW8</accession>
<feature type="domain" description="Carboxymuconolactone decarboxylase-like" evidence="1">
    <location>
        <begin position="16"/>
        <end position="94"/>
    </location>
</feature>
<dbReference type="InterPro" id="IPR003779">
    <property type="entry name" value="CMD-like"/>
</dbReference>
<dbReference type="PANTHER" id="PTHR34846:SF5">
    <property type="entry name" value="CARBOXYMUCONOLACTONE DECARBOXYLASE-LIKE DOMAIN-CONTAINING PROTEIN"/>
    <property type="match status" value="1"/>
</dbReference>
<sequence length="152" mass="16871">MRDRLDNLRTDAAEGFRAMFALEDFLRGGPVPNDLLHLVKLRVSQINGCAFCVDMHVKEAERGGESSERLHSVATWREATVFTEPERAAFELAESATRIADAPHGVPDDVWQRAQEHFGEQELSSLVLAIAAINAWNRISVANRTTPGAFAR</sequence>
<reference evidence="3" key="1">
    <citation type="journal article" date="2019" name="Int. J. Syst. Evol. Microbiol.">
        <title>The Global Catalogue of Microorganisms (GCM) 10K type strain sequencing project: providing services to taxonomists for standard genome sequencing and annotation.</title>
        <authorList>
            <consortium name="The Broad Institute Genomics Platform"/>
            <consortium name="The Broad Institute Genome Sequencing Center for Infectious Disease"/>
            <person name="Wu L."/>
            <person name="Ma J."/>
        </authorList>
    </citation>
    <scope>NUCLEOTIDE SEQUENCE [LARGE SCALE GENOMIC DNA]</scope>
    <source>
        <strain evidence="3">WLHS5</strain>
    </source>
</reference>
<organism evidence="2 3">
    <name type="scientific">Saccharopolyspora griseoalba</name>
    <dbReference type="NCBI Taxonomy" id="1431848"/>
    <lineage>
        <taxon>Bacteria</taxon>
        <taxon>Bacillati</taxon>
        <taxon>Actinomycetota</taxon>
        <taxon>Actinomycetes</taxon>
        <taxon>Pseudonocardiales</taxon>
        <taxon>Pseudonocardiaceae</taxon>
        <taxon>Saccharopolyspora</taxon>
    </lineage>
</organism>